<keyword evidence="1" id="KW-0238">DNA-binding</keyword>
<dbReference type="GO" id="GO:0003677">
    <property type="term" value="F:DNA binding"/>
    <property type="evidence" value="ECO:0007669"/>
    <property type="project" value="UniProtKB-KW"/>
</dbReference>
<protein>
    <submittedName>
        <fullName evidence="1">DNA-binding protein</fullName>
    </submittedName>
</protein>
<dbReference type="AlphaFoldDB" id="A0A930DY88"/>
<gene>
    <name evidence="1" type="ORF">HXM91_06590</name>
</gene>
<name>A0A930DY88_9FIRM</name>
<evidence type="ECO:0000313" key="2">
    <source>
        <dbReference type="Proteomes" id="UP000780721"/>
    </source>
</evidence>
<reference evidence="1" key="1">
    <citation type="submission" date="2020-04" db="EMBL/GenBank/DDBJ databases">
        <title>Deep metagenomics examines the oral microbiome during advanced dental caries in children, revealing novel taxa and co-occurrences with host molecules.</title>
        <authorList>
            <person name="Baker J.L."/>
            <person name="Morton J.T."/>
            <person name="Dinis M."/>
            <person name="Alvarez R."/>
            <person name="Tran N.C."/>
            <person name="Knight R."/>
            <person name="Edlund A."/>
        </authorList>
    </citation>
    <scope>NUCLEOTIDE SEQUENCE</scope>
    <source>
        <strain evidence="1">JCVI_48_bin.5</strain>
    </source>
</reference>
<dbReference type="EMBL" id="JABZRB010000184">
    <property type="protein sequence ID" value="MBF1305502.1"/>
    <property type="molecule type" value="Genomic_DNA"/>
</dbReference>
<sequence length="61" mass="6885">MDKLYSRKEATQVLGISLSKLDRAKAAGLISYIQYVENGSILFSDAALREFVVRNTKKHCH</sequence>
<proteinExistence type="predicted"/>
<organism evidence="1 2">
    <name type="scientific">Oribacterium sinus</name>
    <dbReference type="NCBI Taxonomy" id="237576"/>
    <lineage>
        <taxon>Bacteria</taxon>
        <taxon>Bacillati</taxon>
        <taxon>Bacillota</taxon>
        <taxon>Clostridia</taxon>
        <taxon>Lachnospirales</taxon>
        <taxon>Lachnospiraceae</taxon>
        <taxon>Oribacterium</taxon>
    </lineage>
</organism>
<comment type="caution">
    <text evidence="1">The sequence shown here is derived from an EMBL/GenBank/DDBJ whole genome shotgun (WGS) entry which is preliminary data.</text>
</comment>
<evidence type="ECO:0000313" key="1">
    <source>
        <dbReference type="EMBL" id="MBF1305502.1"/>
    </source>
</evidence>
<accession>A0A930DY88</accession>
<dbReference type="Proteomes" id="UP000780721">
    <property type="component" value="Unassembled WGS sequence"/>
</dbReference>